<dbReference type="PANTHER" id="PTHR34109">
    <property type="entry name" value="BNAUNNG04460D PROTEIN-RELATED"/>
    <property type="match status" value="1"/>
</dbReference>
<dbReference type="EMBL" id="CP042430">
    <property type="protein sequence ID" value="QEC49503.1"/>
    <property type="molecule type" value="Genomic_DNA"/>
</dbReference>
<sequence>MKPNRSIPPSTVVPVLVYPDVRAAVAWLHDAFGFRESVRIGEDHRAQLKVGDGAVIVRDVRGARRPPDADGASHSVMVRVDDASAHCARAREHGARILMEPTDFAYGERQYEAADPAGHRWTFSETLADVAPEDWGGTTVGGR</sequence>
<dbReference type="InterPro" id="IPR037523">
    <property type="entry name" value="VOC_core"/>
</dbReference>
<protein>
    <submittedName>
        <fullName evidence="2">Glyoxalase</fullName>
    </submittedName>
</protein>
<dbReference type="Gene3D" id="3.30.720.120">
    <property type="match status" value="1"/>
</dbReference>
<organism evidence="2 3">
    <name type="scientific">Baekduia soli</name>
    <dbReference type="NCBI Taxonomy" id="496014"/>
    <lineage>
        <taxon>Bacteria</taxon>
        <taxon>Bacillati</taxon>
        <taxon>Actinomycetota</taxon>
        <taxon>Thermoleophilia</taxon>
        <taxon>Solirubrobacterales</taxon>
        <taxon>Baekduiaceae</taxon>
        <taxon>Baekduia</taxon>
    </lineage>
</organism>
<dbReference type="OrthoDB" id="9806868at2"/>
<dbReference type="PANTHER" id="PTHR34109:SF1">
    <property type="entry name" value="VOC DOMAIN-CONTAINING PROTEIN"/>
    <property type="match status" value="1"/>
</dbReference>
<accession>A0A5B8U8P8</accession>
<dbReference type="Gene3D" id="3.30.720.110">
    <property type="match status" value="1"/>
</dbReference>
<dbReference type="KEGG" id="bsol:FSW04_19315"/>
<dbReference type="Proteomes" id="UP000321805">
    <property type="component" value="Chromosome"/>
</dbReference>
<dbReference type="InterPro" id="IPR004360">
    <property type="entry name" value="Glyas_Fos-R_dOase_dom"/>
</dbReference>
<reference evidence="2 3" key="1">
    <citation type="journal article" date="2018" name="J. Microbiol.">
        <title>Baekduia soli gen. nov., sp. nov., a novel bacterium isolated from the soil of Baekdu Mountain and proposal of a novel family name, Baekduiaceae fam. nov.</title>
        <authorList>
            <person name="An D.S."/>
            <person name="Siddiqi M.Z."/>
            <person name="Kim K.H."/>
            <person name="Yu H.S."/>
            <person name="Im W.T."/>
        </authorList>
    </citation>
    <scope>NUCLEOTIDE SEQUENCE [LARGE SCALE GENOMIC DNA]</scope>
    <source>
        <strain evidence="2 3">BR7-21</strain>
    </source>
</reference>
<evidence type="ECO:0000313" key="2">
    <source>
        <dbReference type="EMBL" id="QEC49503.1"/>
    </source>
</evidence>
<dbReference type="InterPro" id="IPR029068">
    <property type="entry name" value="Glyas_Bleomycin-R_OHBP_Dase"/>
</dbReference>
<evidence type="ECO:0000259" key="1">
    <source>
        <dbReference type="PROSITE" id="PS51819"/>
    </source>
</evidence>
<dbReference type="Pfam" id="PF00903">
    <property type="entry name" value="Glyoxalase"/>
    <property type="match status" value="1"/>
</dbReference>
<dbReference type="RefSeq" id="WP_146921869.1">
    <property type="nucleotide sequence ID" value="NZ_CP042430.1"/>
</dbReference>
<keyword evidence="3" id="KW-1185">Reference proteome</keyword>
<proteinExistence type="predicted"/>
<feature type="domain" description="VOC" evidence="1">
    <location>
        <begin position="8"/>
        <end position="126"/>
    </location>
</feature>
<dbReference type="PROSITE" id="PS51819">
    <property type="entry name" value="VOC"/>
    <property type="match status" value="1"/>
</dbReference>
<name>A0A5B8U8P8_9ACTN</name>
<evidence type="ECO:0000313" key="3">
    <source>
        <dbReference type="Proteomes" id="UP000321805"/>
    </source>
</evidence>
<dbReference type="AlphaFoldDB" id="A0A5B8U8P8"/>
<gene>
    <name evidence="2" type="ORF">FSW04_19315</name>
</gene>
<dbReference type="SUPFAM" id="SSF54593">
    <property type="entry name" value="Glyoxalase/Bleomycin resistance protein/Dihydroxybiphenyl dioxygenase"/>
    <property type="match status" value="1"/>
</dbReference>